<reference evidence="2" key="2">
    <citation type="journal article" date="2019" name="Mol. Plant Microbe Interact.">
        <title>Genome sequence resources for four phytopathogenic fungi from the Colletotrichum orbiculare species complex.</title>
        <authorList>
            <person name="Gan P."/>
            <person name="Tsushima A."/>
            <person name="Narusaka M."/>
            <person name="Narusaka Y."/>
            <person name="Takano Y."/>
            <person name="Kubo Y."/>
            <person name="Shirasu K."/>
        </authorList>
    </citation>
    <scope>GENOME REANNOTATION</scope>
    <source>
        <strain evidence="2">104-T / ATCC 96160 / CBS 514.97 / LARS 414 / MAFF 240422</strain>
    </source>
</reference>
<dbReference type="AlphaFoldDB" id="A0A484FGQ4"/>
<organism evidence="1 2">
    <name type="scientific">Colletotrichum orbiculare (strain 104-T / ATCC 96160 / CBS 514.97 / LARS 414 / MAFF 240422)</name>
    <name type="common">Cucumber anthracnose fungus</name>
    <name type="synonym">Colletotrichum lagenarium</name>
    <dbReference type="NCBI Taxonomy" id="1213857"/>
    <lineage>
        <taxon>Eukaryota</taxon>
        <taxon>Fungi</taxon>
        <taxon>Dikarya</taxon>
        <taxon>Ascomycota</taxon>
        <taxon>Pezizomycotina</taxon>
        <taxon>Sordariomycetes</taxon>
        <taxon>Hypocreomycetidae</taxon>
        <taxon>Glomerellales</taxon>
        <taxon>Glomerellaceae</taxon>
        <taxon>Colletotrichum</taxon>
        <taxon>Colletotrichum orbiculare species complex</taxon>
    </lineage>
</organism>
<name>A0A484FGQ4_COLOR</name>
<proteinExistence type="predicted"/>
<comment type="caution">
    <text evidence="1">The sequence shown here is derived from an EMBL/GenBank/DDBJ whole genome shotgun (WGS) entry which is preliminary data.</text>
</comment>
<gene>
    <name evidence="1" type="ORF">Cob_v010065</name>
</gene>
<reference evidence="2" key="1">
    <citation type="journal article" date="2013" name="New Phytol.">
        <title>Comparative genomic and transcriptomic analyses reveal the hemibiotrophic stage shift of Colletotrichum fungi.</title>
        <authorList>
            <person name="Gan P."/>
            <person name="Ikeda K."/>
            <person name="Irieda H."/>
            <person name="Narusaka M."/>
            <person name="O'Connell R.J."/>
            <person name="Narusaka Y."/>
            <person name="Takano Y."/>
            <person name="Kubo Y."/>
            <person name="Shirasu K."/>
        </authorList>
    </citation>
    <scope>NUCLEOTIDE SEQUENCE [LARGE SCALE GENOMIC DNA]</scope>
    <source>
        <strain evidence="2">104-T / ATCC 96160 / CBS 514.97 / LARS 414 / MAFF 240422</strain>
    </source>
</reference>
<dbReference type="EMBL" id="AMCV02000032">
    <property type="protein sequence ID" value="TDZ17018.1"/>
    <property type="molecule type" value="Genomic_DNA"/>
</dbReference>
<evidence type="ECO:0000313" key="1">
    <source>
        <dbReference type="EMBL" id="TDZ17018.1"/>
    </source>
</evidence>
<evidence type="ECO:0000313" key="2">
    <source>
        <dbReference type="Proteomes" id="UP000014480"/>
    </source>
</evidence>
<keyword evidence="2" id="KW-1185">Reference proteome</keyword>
<sequence length="70" mass="7732">MTAVKVGHAVKVVKKMCGRSQHQMRYKNHCLVLESASPTKTTASAAARAHLSLLLHYRIHNAEAGCRYIS</sequence>
<accession>A0A484FGQ4</accession>
<dbReference type="Proteomes" id="UP000014480">
    <property type="component" value="Unassembled WGS sequence"/>
</dbReference>
<protein>
    <submittedName>
        <fullName evidence="1">Uncharacterized protein</fullName>
    </submittedName>
</protein>